<keyword evidence="5" id="KW-0804">Transcription</keyword>
<keyword evidence="2" id="KW-0067">ATP-binding</keyword>
<organism evidence="9 11">
    <name type="scientific">Archangium gephyra</name>
    <dbReference type="NCBI Taxonomy" id="48"/>
    <lineage>
        <taxon>Bacteria</taxon>
        <taxon>Pseudomonadati</taxon>
        <taxon>Myxococcota</taxon>
        <taxon>Myxococcia</taxon>
        <taxon>Myxococcales</taxon>
        <taxon>Cystobacterineae</taxon>
        <taxon>Archangiaceae</taxon>
        <taxon>Archangium</taxon>
    </lineage>
</organism>
<keyword evidence="12" id="KW-1185">Reference proteome</keyword>
<dbReference type="SUPFAM" id="SSF46689">
    <property type="entry name" value="Homeodomain-like"/>
    <property type="match status" value="1"/>
</dbReference>
<gene>
    <name evidence="9" type="ORF">AA314_03465</name>
    <name evidence="10" type="ORF">ATI61_103554</name>
</gene>
<dbReference type="Gene3D" id="1.10.10.60">
    <property type="entry name" value="Homeodomain-like"/>
    <property type="match status" value="1"/>
</dbReference>
<accession>A0AAC8Q6V4</accession>
<evidence type="ECO:0000256" key="2">
    <source>
        <dbReference type="ARBA" id="ARBA00022840"/>
    </source>
</evidence>
<dbReference type="EMBL" id="QUMU01000003">
    <property type="protein sequence ID" value="REG34647.1"/>
    <property type="molecule type" value="Genomic_DNA"/>
</dbReference>
<dbReference type="SMART" id="SM00448">
    <property type="entry name" value="REC"/>
    <property type="match status" value="1"/>
</dbReference>
<dbReference type="InterPro" id="IPR009057">
    <property type="entry name" value="Homeodomain-like_sf"/>
</dbReference>
<dbReference type="InterPro" id="IPR002197">
    <property type="entry name" value="HTH_Fis"/>
</dbReference>
<dbReference type="Proteomes" id="UP000035579">
    <property type="component" value="Chromosome"/>
</dbReference>
<evidence type="ECO:0000256" key="6">
    <source>
        <dbReference type="PROSITE-ProRule" id="PRU00169"/>
    </source>
</evidence>
<dbReference type="AlphaFoldDB" id="A0AAC8Q6V4"/>
<evidence type="ECO:0000313" key="11">
    <source>
        <dbReference type="Proteomes" id="UP000035579"/>
    </source>
</evidence>
<dbReference type="FunFam" id="3.40.50.300:FF:000006">
    <property type="entry name" value="DNA-binding transcriptional regulator NtrC"/>
    <property type="match status" value="1"/>
</dbReference>
<dbReference type="InterPro" id="IPR025662">
    <property type="entry name" value="Sigma_54_int_dom_ATP-bd_1"/>
</dbReference>
<feature type="modified residue" description="4-aspartylphosphate" evidence="6">
    <location>
        <position position="60"/>
    </location>
</feature>
<dbReference type="PROSITE" id="PS00676">
    <property type="entry name" value="SIGMA54_INTERACT_2"/>
    <property type="match status" value="1"/>
</dbReference>
<dbReference type="PROSITE" id="PS50045">
    <property type="entry name" value="SIGMA54_INTERACT_4"/>
    <property type="match status" value="1"/>
</dbReference>
<feature type="domain" description="Sigma-54 factor interaction" evidence="7">
    <location>
        <begin position="151"/>
        <end position="380"/>
    </location>
</feature>
<dbReference type="SUPFAM" id="SSF52540">
    <property type="entry name" value="P-loop containing nucleoside triphosphate hydrolases"/>
    <property type="match status" value="1"/>
</dbReference>
<dbReference type="InterPro" id="IPR011006">
    <property type="entry name" value="CheY-like_superfamily"/>
</dbReference>
<dbReference type="InterPro" id="IPR002078">
    <property type="entry name" value="Sigma_54_int"/>
</dbReference>
<keyword evidence="4" id="KW-0238">DNA-binding</keyword>
<evidence type="ECO:0000256" key="3">
    <source>
        <dbReference type="ARBA" id="ARBA00023015"/>
    </source>
</evidence>
<dbReference type="EMBL" id="CP011509">
    <property type="protein sequence ID" value="AKJ01839.1"/>
    <property type="molecule type" value="Genomic_DNA"/>
</dbReference>
<evidence type="ECO:0000256" key="5">
    <source>
        <dbReference type="ARBA" id="ARBA00023163"/>
    </source>
</evidence>
<sequence>MTVDAAVEGPEVLLVEDEHNLRELYQDVLGARGLRVVPLDSVTAAEAYLSRHAPDLLLLDVKLGDGDGLVLLDRLRKQGLRTPVIVMTAFGTVERAVQALRAGAADFLVKPFPNERLVSAVEAALETGRRLVELELAAPTLAPDSETGRALVGAEGGLRDVAALLPRVAASDATVLVRGESGTGKELVARAIHAASPRLDGPFVSVNCAALPPSLLESELFGFERGAFTGAHSRRKGLIETAEGGTLFLDEIGDMTLEAQARLLRVLQEREITRIGGRETVKVDLRVISATHRDLDAMASSGLFRSDLLYRLAVIPIHLPPLRERSRDIPGLIEHFLEKHATRKGLTPPRPDAETARRALAYAWPGNVRELENFVERAVVLGHFDSESLRAPQPPREAPAPAPVAASAPAVASASAVGEGPTVQTLRDAVATAERAAVIAALQASKGQKTAAARLLGVSYKTLFNKIHEHGIREELHIG</sequence>
<dbReference type="GO" id="GO:0005524">
    <property type="term" value="F:ATP binding"/>
    <property type="evidence" value="ECO:0007669"/>
    <property type="project" value="UniProtKB-KW"/>
</dbReference>
<evidence type="ECO:0000256" key="1">
    <source>
        <dbReference type="ARBA" id="ARBA00022741"/>
    </source>
</evidence>
<proteinExistence type="predicted"/>
<dbReference type="Gene3D" id="3.40.50.300">
    <property type="entry name" value="P-loop containing nucleotide triphosphate hydrolases"/>
    <property type="match status" value="1"/>
</dbReference>
<evidence type="ECO:0000313" key="10">
    <source>
        <dbReference type="EMBL" id="REG34647.1"/>
    </source>
</evidence>
<dbReference type="PANTHER" id="PTHR32071">
    <property type="entry name" value="TRANSCRIPTIONAL REGULATORY PROTEIN"/>
    <property type="match status" value="1"/>
</dbReference>
<dbReference type="Pfam" id="PF02954">
    <property type="entry name" value="HTH_8"/>
    <property type="match status" value="1"/>
</dbReference>
<dbReference type="Gene3D" id="3.40.50.2300">
    <property type="match status" value="1"/>
</dbReference>
<dbReference type="Gene3D" id="1.10.8.60">
    <property type="match status" value="1"/>
</dbReference>
<evidence type="ECO:0000313" key="9">
    <source>
        <dbReference type="EMBL" id="AKJ01839.1"/>
    </source>
</evidence>
<dbReference type="CDD" id="cd00009">
    <property type="entry name" value="AAA"/>
    <property type="match status" value="1"/>
</dbReference>
<dbReference type="PROSITE" id="PS00675">
    <property type="entry name" value="SIGMA54_INTERACT_1"/>
    <property type="match status" value="1"/>
</dbReference>
<dbReference type="InterPro" id="IPR027417">
    <property type="entry name" value="P-loop_NTPase"/>
</dbReference>
<dbReference type="RefSeq" id="WP_047856318.1">
    <property type="nucleotide sequence ID" value="NZ_CP011509.1"/>
</dbReference>
<dbReference type="Proteomes" id="UP000256345">
    <property type="component" value="Unassembled WGS sequence"/>
</dbReference>
<reference evidence="10 12" key="2">
    <citation type="submission" date="2018-08" db="EMBL/GenBank/DDBJ databases">
        <title>Genomic Encyclopedia of Archaeal and Bacterial Type Strains, Phase II (KMG-II): from individual species to whole genera.</title>
        <authorList>
            <person name="Goeker M."/>
        </authorList>
    </citation>
    <scope>NUCLEOTIDE SEQUENCE [LARGE SCALE GENOMIC DNA]</scope>
    <source>
        <strain evidence="10 12">DSM 2261</strain>
    </source>
</reference>
<keyword evidence="3" id="KW-0805">Transcription regulation</keyword>
<reference evidence="9 11" key="1">
    <citation type="submission" date="2015-05" db="EMBL/GenBank/DDBJ databases">
        <title>Genome assembly of Archangium gephyra DSM 2261.</title>
        <authorList>
            <person name="Sharma G."/>
            <person name="Subramanian S."/>
        </authorList>
    </citation>
    <scope>NUCLEOTIDE SEQUENCE [LARGE SCALE GENOMIC DNA]</scope>
    <source>
        <strain evidence="9 11">DSM 2261</strain>
    </source>
</reference>
<evidence type="ECO:0000313" key="12">
    <source>
        <dbReference type="Proteomes" id="UP000256345"/>
    </source>
</evidence>
<dbReference type="Pfam" id="PF00072">
    <property type="entry name" value="Response_reg"/>
    <property type="match status" value="1"/>
</dbReference>
<dbReference type="GO" id="GO:0000160">
    <property type="term" value="P:phosphorelay signal transduction system"/>
    <property type="evidence" value="ECO:0007669"/>
    <property type="project" value="InterPro"/>
</dbReference>
<dbReference type="InterPro" id="IPR001789">
    <property type="entry name" value="Sig_transdc_resp-reg_receiver"/>
</dbReference>
<dbReference type="InterPro" id="IPR003593">
    <property type="entry name" value="AAA+_ATPase"/>
</dbReference>
<dbReference type="GO" id="GO:0043565">
    <property type="term" value="F:sequence-specific DNA binding"/>
    <property type="evidence" value="ECO:0007669"/>
    <property type="project" value="InterPro"/>
</dbReference>
<evidence type="ECO:0000259" key="8">
    <source>
        <dbReference type="PROSITE" id="PS50110"/>
    </source>
</evidence>
<dbReference type="PANTHER" id="PTHR32071:SF117">
    <property type="entry name" value="PTS-DEPENDENT DIHYDROXYACETONE KINASE OPERON REGULATORY PROTEIN-RELATED"/>
    <property type="match status" value="1"/>
</dbReference>
<evidence type="ECO:0000259" key="7">
    <source>
        <dbReference type="PROSITE" id="PS50045"/>
    </source>
</evidence>
<dbReference type="GO" id="GO:0006355">
    <property type="term" value="P:regulation of DNA-templated transcription"/>
    <property type="evidence" value="ECO:0007669"/>
    <property type="project" value="InterPro"/>
</dbReference>
<name>A0AAC8Q6V4_9BACT</name>
<dbReference type="SUPFAM" id="SSF52172">
    <property type="entry name" value="CheY-like"/>
    <property type="match status" value="1"/>
</dbReference>
<dbReference type="InterPro" id="IPR025943">
    <property type="entry name" value="Sigma_54_int_dom_ATP-bd_2"/>
</dbReference>
<dbReference type="PROSITE" id="PS50110">
    <property type="entry name" value="RESPONSE_REGULATORY"/>
    <property type="match status" value="1"/>
</dbReference>
<dbReference type="Pfam" id="PF25601">
    <property type="entry name" value="AAA_lid_14"/>
    <property type="match status" value="1"/>
</dbReference>
<dbReference type="PRINTS" id="PR01590">
    <property type="entry name" value="HTHFIS"/>
</dbReference>
<dbReference type="PROSITE" id="PS00688">
    <property type="entry name" value="SIGMA54_INTERACT_3"/>
    <property type="match status" value="1"/>
</dbReference>
<dbReference type="KEGG" id="age:AA314_03465"/>
<keyword evidence="6" id="KW-0597">Phosphoprotein</keyword>
<evidence type="ECO:0000256" key="4">
    <source>
        <dbReference type="ARBA" id="ARBA00023125"/>
    </source>
</evidence>
<keyword evidence="1" id="KW-0547">Nucleotide-binding</keyword>
<feature type="domain" description="Response regulatory" evidence="8">
    <location>
        <begin position="11"/>
        <end position="125"/>
    </location>
</feature>
<dbReference type="InterPro" id="IPR058031">
    <property type="entry name" value="AAA_lid_NorR"/>
</dbReference>
<dbReference type="SMART" id="SM00382">
    <property type="entry name" value="AAA"/>
    <property type="match status" value="1"/>
</dbReference>
<dbReference type="InterPro" id="IPR025944">
    <property type="entry name" value="Sigma_54_int_dom_CS"/>
</dbReference>
<protein>
    <submittedName>
        <fullName evidence="9">Response regulator of zinc sigma-54-dependent two-component system</fullName>
    </submittedName>
    <submittedName>
        <fullName evidence="10">Two-component system response regulator HydG/two-component system response regulator AtoC</fullName>
    </submittedName>
</protein>
<dbReference type="Pfam" id="PF00158">
    <property type="entry name" value="Sigma54_activat"/>
    <property type="match status" value="1"/>
</dbReference>